<protein>
    <recommendedName>
        <fullName evidence="11">VHS domain-containing protein</fullName>
    </recommendedName>
</protein>
<comment type="subcellular location">
    <subcellularLocation>
        <location evidence="1">Membrane</location>
        <topology evidence="1">Peripheral membrane protein</topology>
    </subcellularLocation>
</comment>
<dbReference type="Proteomes" id="UP001222027">
    <property type="component" value="Unassembled WGS sequence"/>
</dbReference>
<feature type="domain" description="GAT" evidence="8">
    <location>
        <begin position="236"/>
        <end position="324"/>
    </location>
</feature>
<evidence type="ECO:0000256" key="5">
    <source>
        <dbReference type="ARBA" id="ARBA00023136"/>
    </source>
</evidence>
<evidence type="ECO:0000313" key="10">
    <source>
        <dbReference type="Proteomes" id="UP001222027"/>
    </source>
</evidence>
<evidence type="ECO:0000256" key="6">
    <source>
        <dbReference type="SAM" id="MobiDB-lite"/>
    </source>
</evidence>
<keyword evidence="5" id="KW-0472">Membrane</keyword>
<dbReference type="GO" id="GO:0043130">
    <property type="term" value="F:ubiquitin binding"/>
    <property type="evidence" value="ECO:0007669"/>
    <property type="project" value="InterPro"/>
</dbReference>
<dbReference type="GO" id="GO:0016020">
    <property type="term" value="C:membrane"/>
    <property type="evidence" value="ECO:0007669"/>
    <property type="project" value="UniProtKB-SubCell"/>
</dbReference>
<feature type="compositionally biased region" description="Pro residues" evidence="6">
    <location>
        <begin position="381"/>
        <end position="390"/>
    </location>
</feature>
<comment type="similarity">
    <text evidence="2">Belongs to the TOM1 family.</text>
</comment>
<dbReference type="PANTHER" id="PTHR45898">
    <property type="entry name" value="TOM1-LIKE PROTEIN"/>
    <property type="match status" value="1"/>
</dbReference>
<dbReference type="GO" id="GO:0005737">
    <property type="term" value="C:cytoplasm"/>
    <property type="evidence" value="ECO:0007669"/>
    <property type="project" value="UniProtKB-ARBA"/>
</dbReference>
<dbReference type="GO" id="GO:0035091">
    <property type="term" value="F:phosphatidylinositol binding"/>
    <property type="evidence" value="ECO:0007669"/>
    <property type="project" value="InterPro"/>
</dbReference>
<dbReference type="CDD" id="cd14231">
    <property type="entry name" value="GAT_GGA-like_plant"/>
    <property type="match status" value="1"/>
</dbReference>
<feature type="domain" description="VHS" evidence="7">
    <location>
        <begin position="68"/>
        <end position="197"/>
    </location>
</feature>
<dbReference type="GO" id="GO:0043328">
    <property type="term" value="P:protein transport to vacuole involved in ubiquitin-dependent protein catabolic process via the multivesicular body sorting pathway"/>
    <property type="evidence" value="ECO:0007669"/>
    <property type="project" value="InterPro"/>
</dbReference>
<evidence type="ECO:0000256" key="2">
    <source>
        <dbReference type="ARBA" id="ARBA00007708"/>
    </source>
</evidence>
<dbReference type="InterPro" id="IPR002014">
    <property type="entry name" value="VHS_dom"/>
</dbReference>
<dbReference type="SUPFAM" id="SSF89009">
    <property type="entry name" value="GAT-like domain"/>
    <property type="match status" value="1"/>
</dbReference>
<evidence type="ECO:0000256" key="1">
    <source>
        <dbReference type="ARBA" id="ARBA00004170"/>
    </source>
</evidence>
<dbReference type="InterPro" id="IPR038425">
    <property type="entry name" value="GAT_sf"/>
</dbReference>
<feature type="region of interest" description="Disordered" evidence="6">
    <location>
        <begin position="510"/>
        <end position="548"/>
    </location>
</feature>
<dbReference type="AlphaFoldDB" id="A0AAV8QTZ3"/>
<dbReference type="SUPFAM" id="SSF48464">
    <property type="entry name" value="ENTH/VHS domain"/>
    <property type="match status" value="1"/>
</dbReference>
<dbReference type="Gene3D" id="1.20.58.160">
    <property type="match status" value="1"/>
</dbReference>
<dbReference type="EMBL" id="JAQQAF010000006">
    <property type="protein sequence ID" value="KAJ8478569.1"/>
    <property type="molecule type" value="Genomic_DNA"/>
</dbReference>
<evidence type="ECO:0000259" key="7">
    <source>
        <dbReference type="PROSITE" id="PS50179"/>
    </source>
</evidence>
<dbReference type="CDD" id="cd03561">
    <property type="entry name" value="VHS"/>
    <property type="match status" value="1"/>
</dbReference>
<evidence type="ECO:0000256" key="3">
    <source>
        <dbReference type="ARBA" id="ARBA00022448"/>
    </source>
</evidence>
<evidence type="ECO:0000256" key="4">
    <source>
        <dbReference type="ARBA" id="ARBA00022927"/>
    </source>
</evidence>
<feature type="region of interest" description="Disordered" evidence="6">
    <location>
        <begin position="359"/>
        <end position="395"/>
    </location>
</feature>
<evidence type="ECO:0008006" key="11">
    <source>
        <dbReference type="Google" id="ProtNLM"/>
    </source>
</evidence>
<keyword evidence="10" id="KW-1185">Reference proteome</keyword>
<proteinExistence type="inferred from homology"/>
<reference evidence="9 10" key="1">
    <citation type="submission" date="2022-12" db="EMBL/GenBank/DDBJ databases">
        <title>Chromosome-scale assembly of the Ensete ventricosum genome.</title>
        <authorList>
            <person name="Dussert Y."/>
            <person name="Stocks J."/>
            <person name="Wendawek A."/>
            <person name="Woldeyes F."/>
            <person name="Nichols R.A."/>
            <person name="Borrell J.S."/>
        </authorList>
    </citation>
    <scope>NUCLEOTIDE SEQUENCE [LARGE SCALE GENOMIC DNA]</scope>
    <source>
        <strain evidence="10">cv. Maze</strain>
        <tissue evidence="9">Seeds</tissue>
    </source>
</reference>
<gene>
    <name evidence="9" type="ORF">OPV22_022296</name>
</gene>
<comment type="caution">
    <text evidence="9">The sequence shown here is derived from an EMBL/GenBank/DDBJ whole genome shotgun (WGS) entry which is preliminary data.</text>
</comment>
<dbReference type="FunFam" id="1.25.40.90:FF:000028">
    <property type="entry name" value="TOM1-like protein 2"/>
    <property type="match status" value="1"/>
</dbReference>
<dbReference type="Gene3D" id="1.25.40.90">
    <property type="match status" value="1"/>
</dbReference>
<dbReference type="InterPro" id="IPR004152">
    <property type="entry name" value="GAT_dom"/>
</dbReference>
<organism evidence="9 10">
    <name type="scientific">Ensete ventricosum</name>
    <name type="common">Abyssinian banana</name>
    <name type="synonym">Musa ensete</name>
    <dbReference type="NCBI Taxonomy" id="4639"/>
    <lineage>
        <taxon>Eukaryota</taxon>
        <taxon>Viridiplantae</taxon>
        <taxon>Streptophyta</taxon>
        <taxon>Embryophyta</taxon>
        <taxon>Tracheophyta</taxon>
        <taxon>Spermatophyta</taxon>
        <taxon>Magnoliopsida</taxon>
        <taxon>Liliopsida</taxon>
        <taxon>Zingiberales</taxon>
        <taxon>Musaceae</taxon>
        <taxon>Ensete</taxon>
    </lineage>
</organism>
<sequence length="575" mass="62372">MSCHPILYVTPLHHGTSRLHCNQNDSLQQHSVHDMVAKASSASSVSLFVSFGVKDVSMAAAAACAERATSDMLIGPDWAVNIELCDIINMDPGQATDALKVLKKRLGSKNPKVQLLALFVLETLSKNCGDNVHQQIVERDILHEMVKIVKKKPDLNVREKILVLIDAWQDAFGGSGGRYPQYHAAYQEIRAAGIEFPPRTENTSPLFTPPQTHPLVHQPAASSDETTALEASLQSDVAALSLQDIQNAQGIADVLFEMLNALDPKNREGLKQEVILDLVEQCHSYKKRVMLLVNNTGDEELLCQGLALNDELQHVLQRHDDILKGTAPSHEAPLSSAVPLVNVNHEDDAFEDEFSQLSLRTSRDSATGQSSKSSSAKIPSPLLPPPPPSRPIGREASTVDYLSGDVFRSEQPSDAPLDPPLPPSLSPPSPLLSDSTPSSKSSGLPRYDEPVQAEKSSEEHLPTFLGEFPASGVLPPPPSKYGQRQQFFYQEKHGLSGGESVGLYDGLTTQNQNFSANQGNAGLGLQHNQQHLGGPDSSPSAQQAKPEDILFKDLVDFAKAKSSPSTKPTNSHRTR</sequence>
<feature type="region of interest" description="Disordered" evidence="6">
    <location>
        <begin position="556"/>
        <end position="575"/>
    </location>
</feature>
<evidence type="ECO:0000313" key="9">
    <source>
        <dbReference type="EMBL" id="KAJ8478569.1"/>
    </source>
</evidence>
<dbReference type="PANTHER" id="PTHR45898:SF14">
    <property type="entry name" value="TOM1-LIKE PROTEIN 4"/>
    <property type="match status" value="1"/>
</dbReference>
<feature type="compositionally biased region" description="Pro residues" evidence="6">
    <location>
        <begin position="417"/>
        <end position="430"/>
    </location>
</feature>
<feature type="compositionally biased region" description="Low complexity" evidence="6">
    <location>
        <begin position="365"/>
        <end position="380"/>
    </location>
</feature>
<dbReference type="Pfam" id="PF03127">
    <property type="entry name" value="GAT"/>
    <property type="match status" value="1"/>
</dbReference>
<feature type="compositionally biased region" description="Polar residues" evidence="6">
    <location>
        <begin position="510"/>
        <end position="543"/>
    </location>
</feature>
<keyword evidence="3" id="KW-0813">Transport</keyword>
<dbReference type="SMART" id="SM00288">
    <property type="entry name" value="VHS"/>
    <property type="match status" value="1"/>
</dbReference>
<keyword evidence="4" id="KW-0653">Protein transport</keyword>
<dbReference type="PROSITE" id="PS50909">
    <property type="entry name" value="GAT"/>
    <property type="match status" value="1"/>
</dbReference>
<dbReference type="InterPro" id="IPR008942">
    <property type="entry name" value="ENTH_VHS"/>
</dbReference>
<accession>A0AAV8QTZ3</accession>
<dbReference type="PROSITE" id="PS50179">
    <property type="entry name" value="VHS"/>
    <property type="match status" value="1"/>
</dbReference>
<evidence type="ECO:0000259" key="8">
    <source>
        <dbReference type="PROSITE" id="PS50909"/>
    </source>
</evidence>
<dbReference type="Pfam" id="PF00790">
    <property type="entry name" value="VHS"/>
    <property type="match status" value="1"/>
</dbReference>
<name>A0AAV8QTZ3_ENSVE</name>
<dbReference type="InterPro" id="IPR044836">
    <property type="entry name" value="TOL_plant"/>
</dbReference>
<feature type="region of interest" description="Disordered" evidence="6">
    <location>
        <begin position="407"/>
        <end position="482"/>
    </location>
</feature>
<feature type="compositionally biased region" description="Low complexity" evidence="6">
    <location>
        <begin position="431"/>
        <end position="445"/>
    </location>
</feature>